<proteinExistence type="predicted"/>
<gene>
    <name evidence="1" type="ORF">GX51_06049</name>
</gene>
<dbReference type="EMBL" id="PDNC01000093">
    <property type="protein sequence ID" value="PGG99943.1"/>
    <property type="molecule type" value="Genomic_DNA"/>
</dbReference>
<accession>A0A2B7WKP8</accession>
<organism evidence="1 2">
    <name type="scientific">Blastomyces parvus</name>
    <dbReference type="NCBI Taxonomy" id="2060905"/>
    <lineage>
        <taxon>Eukaryota</taxon>
        <taxon>Fungi</taxon>
        <taxon>Dikarya</taxon>
        <taxon>Ascomycota</taxon>
        <taxon>Pezizomycotina</taxon>
        <taxon>Eurotiomycetes</taxon>
        <taxon>Eurotiomycetidae</taxon>
        <taxon>Onygenales</taxon>
        <taxon>Ajellomycetaceae</taxon>
        <taxon>Blastomyces</taxon>
    </lineage>
</organism>
<protein>
    <submittedName>
        <fullName evidence="1">Uncharacterized protein</fullName>
    </submittedName>
</protein>
<reference evidence="1 2" key="1">
    <citation type="submission" date="2017-10" db="EMBL/GenBank/DDBJ databases">
        <title>Comparative genomics in systemic dimorphic fungi from Ajellomycetaceae.</title>
        <authorList>
            <person name="Munoz J.F."/>
            <person name="Mcewen J.G."/>
            <person name="Clay O.K."/>
            <person name="Cuomo C.A."/>
        </authorList>
    </citation>
    <scope>NUCLEOTIDE SEQUENCE [LARGE SCALE GENOMIC DNA]</scope>
    <source>
        <strain evidence="1 2">UAMH130</strain>
    </source>
</reference>
<evidence type="ECO:0000313" key="2">
    <source>
        <dbReference type="Proteomes" id="UP000224080"/>
    </source>
</evidence>
<keyword evidence="2" id="KW-1185">Reference proteome</keyword>
<sequence length="127" mass="13848">MGPYSISGILVLLSFCSRFDKEPPQIWEIGLVEGHSGTTQVLESQLNNCGLIVVFSRAPWWHPTQIDVVAAIKLRAFGQEHDKPEITPSSQKTTDYPIPQIRSASPCAKAVLAQVCVSLRPLGCSTS</sequence>
<name>A0A2B7WKP8_9EURO</name>
<dbReference type="Proteomes" id="UP000224080">
    <property type="component" value="Unassembled WGS sequence"/>
</dbReference>
<dbReference type="AlphaFoldDB" id="A0A2B7WKP8"/>
<comment type="caution">
    <text evidence="1">The sequence shown here is derived from an EMBL/GenBank/DDBJ whole genome shotgun (WGS) entry which is preliminary data.</text>
</comment>
<evidence type="ECO:0000313" key="1">
    <source>
        <dbReference type="EMBL" id="PGG99943.1"/>
    </source>
</evidence>